<comment type="caution">
    <text evidence="8">The sequence shown here is derived from an EMBL/GenBank/DDBJ whole genome shotgun (WGS) entry which is preliminary data.</text>
</comment>
<dbReference type="GO" id="GO:0008289">
    <property type="term" value="F:lipid binding"/>
    <property type="evidence" value="ECO:0007669"/>
    <property type="project" value="UniProtKB-KW"/>
</dbReference>
<evidence type="ECO:0000256" key="1">
    <source>
        <dbReference type="ARBA" id="ARBA00004370"/>
    </source>
</evidence>
<dbReference type="STRING" id="188477.A0A3S1CBM6"/>
<feature type="domain" description="SMP-LTD" evidence="7">
    <location>
        <begin position="109"/>
        <end position="300"/>
    </location>
</feature>
<dbReference type="OrthoDB" id="10004596at2759"/>
<protein>
    <recommendedName>
        <fullName evidence="7">SMP-LTD domain-containing protein</fullName>
    </recommendedName>
</protein>
<dbReference type="Proteomes" id="UP000271974">
    <property type="component" value="Unassembled WGS sequence"/>
</dbReference>
<dbReference type="CDD" id="cd21674">
    <property type="entry name" value="SMP_PDZD8"/>
    <property type="match status" value="1"/>
</dbReference>
<dbReference type="PROSITE" id="PS51847">
    <property type="entry name" value="SMP"/>
    <property type="match status" value="1"/>
</dbReference>
<reference evidence="8 9" key="1">
    <citation type="submission" date="2019-01" db="EMBL/GenBank/DDBJ databases">
        <title>A draft genome assembly of the solar-powered sea slug Elysia chlorotica.</title>
        <authorList>
            <person name="Cai H."/>
            <person name="Li Q."/>
            <person name="Fang X."/>
            <person name="Li J."/>
            <person name="Curtis N.E."/>
            <person name="Altenburger A."/>
            <person name="Shibata T."/>
            <person name="Feng M."/>
            <person name="Maeda T."/>
            <person name="Schwartz J.A."/>
            <person name="Shigenobu S."/>
            <person name="Lundholm N."/>
            <person name="Nishiyama T."/>
            <person name="Yang H."/>
            <person name="Hasebe M."/>
            <person name="Li S."/>
            <person name="Pierce S.K."/>
            <person name="Wang J."/>
        </authorList>
    </citation>
    <scope>NUCLEOTIDE SEQUENCE [LARGE SCALE GENOMIC DNA]</scope>
    <source>
        <strain evidence="8">EC2010</strain>
        <tissue evidence="8">Whole organism of an adult</tissue>
    </source>
</reference>
<dbReference type="InterPro" id="IPR058801">
    <property type="entry name" value="PDZD8_N"/>
</dbReference>
<dbReference type="Pfam" id="PF26547">
    <property type="entry name" value="PDZD8_N"/>
    <property type="match status" value="1"/>
</dbReference>
<dbReference type="GO" id="GO:0044233">
    <property type="term" value="C:mitochondria-associated endoplasmic reticulum membrane contact site"/>
    <property type="evidence" value="ECO:0007669"/>
    <property type="project" value="InterPro"/>
</dbReference>
<dbReference type="AlphaFoldDB" id="A0A3S1CBM6"/>
<keyword evidence="9" id="KW-1185">Reference proteome</keyword>
<evidence type="ECO:0000256" key="2">
    <source>
        <dbReference type="ARBA" id="ARBA00022448"/>
    </source>
</evidence>
<organism evidence="8 9">
    <name type="scientific">Elysia chlorotica</name>
    <name type="common">Eastern emerald elysia</name>
    <name type="synonym">Sea slug</name>
    <dbReference type="NCBI Taxonomy" id="188477"/>
    <lineage>
        <taxon>Eukaryota</taxon>
        <taxon>Metazoa</taxon>
        <taxon>Spiralia</taxon>
        <taxon>Lophotrochozoa</taxon>
        <taxon>Mollusca</taxon>
        <taxon>Gastropoda</taxon>
        <taxon>Heterobranchia</taxon>
        <taxon>Euthyneura</taxon>
        <taxon>Panpulmonata</taxon>
        <taxon>Sacoglossa</taxon>
        <taxon>Placobranchoidea</taxon>
        <taxon>Plakobranchidae</taxon>
        <taxon>Elysia</taxon>
    </lineage>
</organism>
<dbReference type="GO" id="GO:0016020">
    <property type="term" value="C:membrane"/>
    <property type="evidence" value="ECO:0007669"/>
    <property type="project" value="UniProtKB-SubCell"/>
</dbReference>
<evidence type="ECO:0000313" key="8">
    <source>
        <dbReference type="EMBL" id="RUS88286.1"/>
    </source>
</evidence>
<keyword evidence="5 6" id="KW-0472">Membrane</keyword>
<comment type="subcellular location">
    <subcellularLocation>
        <location evidence="1">Membrane</location>
    </subcellularLocation>
</comment>
<dbReference type="EMBL" id="RQTK01000087">
    <property type="protein sequence ID" value="RUS88286.1"/>
    <property type="molecule type" value="Genomic_DNA"/>
</dbReference>
<accession>A0A3S1CBM6</accession>
<dbReference type="PANTHER" id="PTHR21519:SF1">
    <property type="entry name" value="PDZ DOMAIN-CONTAINING PROTEIN 8"/>
    <property type="match status" value="1"/>
</dbReference>
<evidence type="ECO:0000256" key="5">
    <source>
        <dbReference type="ARBA" id="ARBA00023136"/>
    </source>
</evidence>
<keyword evidence="6" id="KW-1133">Transmembrane helix</keyword>
<evidence type="ECO:0000256" key="6">
    <source>
        <dbReference type="SAM" id="Phobius"/>
    </source>
</evidence>
<dbReference type="GO" id="GO:0051560">
    <property type="term" value="P:mitochondrial calcium ion homeostasis"/>
    <property type="evidence" value="ECO:0007669"/>
    <property type="project" value="InterPro"/>
</dbReference>
<evidence type="ECO:0000313" key="9">
    <source>
        <dbReference type="Proteomes" id="UP000271974"/>
    </source>
</evidence>
<dbReference type="InterPro" id="IPR039275">
    <property type="entry name" value="PDZD8"/>
</dbReference>
<evidence type="ECO:0000256" key="3">
    <source>
        <dbReference type="ARBA" id="ARBA00023055"/>
    </source>
</evidence>
<feature type="transmembrane region" description="Helical" evidence="6">
    <location>
        <begin position="50"/>
        <end position="73"/>
    </location>
</feature>
<proteinExistence type="predicted"/>
<keyword evidence="3" id="KW-0445">Lipid transport</keyword>
<keyword evidence="2" id="KW-0813">Transport</keyword>
<dbReference type="GO" id="GO:1990456">
    <property type="term" value="P:mitochondrion-endoplasmic reticulum membrane tethering"/>
    <property type="evidence" value="ECO:0007669"/>
    <property type="project" value="InterPro"/>
</dbReference>
<feature type="non-terminal residue" evidence="8">
    <location>
        <position position="341"/>
    </location>
</feature>
<evidence type="ECO:0000256" key="4">
    <source>
        <dbReference type="ARBA" id="ARBA00023121"/>
    </source>
</evidence>
<dbReference type="GO" id="GO:0006869">
    <property type="term" value="P:lipid transport"/>
    <property type="evidence" value="ECO:0007669"/>
    <property type="project" value="UniProtKB-KW"/>
</dbReference>
<dbReference type="PANTHER" id="PTHR21519">
    <property type="entry name" value="PDZ DOMAIN-CONTAINING PROTEIN 8"/>
    <property type="match status" value="1"/>
</dbReference>
<dbReference type="InterPro" id="IPR031468">
    <property type="entry name" value="SMP_LBD"/>
</dbReference>
<dbReference type="GO" id="GO:0005739">
    <property type="term" value="C:mitochondrion"/>
    <property type="evidence" value="ECO:0007669"/>
    <property type="project" value="GOC"/>
</dbReference>
<keyword evidence="6" id="KW-0812">Transmembrane</keyword>
<gene>
    <name evidence="8" type="ORF">EGW08_003924</name>
</gene>
<sequence>MSGEDNYTHIQCSDEDGLVLQAQCYLHGFPPTHYVLLLGAAYLEFLMDRAVLVLLSFLAGALSLLGLQAALLYKLYSRAAPQPPPQFTPADVRLPDVLKSRLGDDLRSKKEDGTWFNFFLQFMFSELQDSLQLRRFLTKKIQTEFEEILRSRSGILVDELYLRDFNLGDNFPVFMGISVDKSDVVSGVIQTLDIRARIMYDGGFQIAVDAALPFGRVAFVSVRVLKVRGLLRFRFSRHPFSHWSISFYEECKTEFGHHVSLKKLLLLQIRRLIRKKHTLPMYKMRFKPFFLPHVDTERSSGQSIRVDGVEVGHGVFEVTIKGASRLRFITKGAYFYCTASV</sequence>
<name>A0A3S1CBM6_ELYCH</name>
<evidence type="ECO:0000259" key="7">
    <source>
        <dbReference type="PROSITE" id="PS51847"/>
    </source>
</evidence>
<keyword evidence="4" id="KW-0446">Lipid-binding</keyword>